<keyword evidence="7" id="KW-0687">Ribonucleoprotein</keyword>
<evidence type="ECO:0000313" key="8">
    <source>
        <dbReference type="Proteomes" id="UP000010799"/>
    </source>
</evidence>
<comment type="similarity">
    <text evidence="1 6">Belongs to the methyltransferase superfamily. PrmA family.</text>
</comment>
<dbReference type="EMBL" id="CP003789">
    <property type="protein sequence ID" value="AGA64691.1"/>
    <property type="molecule type" value="Genomic_DNA"/>
</dbReference>
<organism evidence="7 8">
    <name type="scientific">Liberibacter crescens (strain BT-1)</name>
    <dbReference type="NCBI Taxonomy" id="1215343"/>
    <lineage>
        <taxon>Bacteria</taxon>
        <taxon>Pseudomonadati</taxon>
        <taxon>Pseudomonadota</taxon>
        <taxon>Alphaproteobacteria</taxon>
        <taxon>Hyphomicrobiales</taxon>
        <taxon>Rhizobiaceae</taxon>
        <taxon>Liberibacter</taxon>
    </lineage>
</organism>
<dbReference type="GO" id="GO:0032259">
    <property type="term" value="P:methylation"/>
    <property type="evidence" value="ECO:0007669"/>
    <property type="project" value="UniProtKB-KW"/>
</dbReference>
<keyword evidence="4 6" id="KW-0808">Transferase</keyword>
<dbReference type="EC" id="2.1.1.-" evidence="6"/>
<dbReference type="PATRIC" id="fig|1215343.11.peg.720"/>
<dbReference type="KEGG" id="lcc:B488_06990"/>
<dbReference type="CDD" id="cd02440">
    <property type="entry name" value="AdoMet_MTases"/>
    <property type="match status" value="1"/>
</dbReference>
<feature type="binding site" evidence="6">
    <location>
        <position position="229"/>
    </location>
    <ligand>
        <name>S-adenosyl-L-methionine</name>
        <dbReference type="ChEBI" id="CHEBI:59789"/>
    </ligand>
</feature>
<feature type="binding site" evidence="6">
    <location>
        <position position="182"/>
    </location>
    <ligand>
        <name>S-adenosyl-L-methionine</name>
        <dbReference type="ChEBI" id="CHEBI:59789"/>
    </ligand>
</feature>
<feature type="binding site" evidence="6">
    <location>
        <position position="137"/>
    </location>
    <ligand>
        <name>S-adenosyl-L-methionine</name>
        <dbReference type="ChEBI" id="CHEBI:59789"/>
    </ligand>
</feature>
<reference evidence="7 8" key="1">
    <citation type="journal article" date="2012" name="Stand. Genomic Sci.">
        <title>Complete genome sequence of Liberibacter crescens BT-1.</title>
        <authorList>
            <person name="Leonard M.T."/>
            <person name="Fagen J.R."/>
            <person name="Davis-Richardson A.G."/>
            <person name="Davis M.J."/>
            <person name="Triplett E.W."/>
        </authorList>
    </citation>
    <scope>NUCLEOTIDE SEQUENCE [LARGE SCALE GENOMIC DNA]</scope>
    <source>
        <strain evidence="7 8">BT-1</strain>
    </source>
</reference>
<evidence type="ECO:0000256" key="2">
    <source>
        <dbReference type="ARBA" id="ARBA00022490"/>
    </source>
</evidence>
<evidence type="ECO:0000256" key="4">
    <source>
        <dbReference type="ARBA" id="ARBA00022679"/>
    </source>
</evidence>
<dbReference type="GO" id="GO:0016279">
    <property type="term" value="F:protein-lysine N-methyltransferase activity"/>
    <property type="evidence" value="ECO:0007669"/>
    <property type="project" value="RHEA"/>
</dbReference>
<dbReference type="Pfam" id="PF06325">
    <property type="entry name" value="PrmA"/>
    <property type="match status" value="1"/>
</dbReference>
<gene>
    <name evidence="6" type="primary">prmA</name>
    <name evidence="7" type="ordered locus">B488_06990</name>
</gene>
<dbReference type="GO" id="GO:0005737">
    <property type="term" value="C:cytoplasm"/>
    <property type="evidence" value="ECO:0007669"/>
    <property type="project" value="UniProtKB-SubCell"/>
</dbReference>
<comment type="function">
    <text evidence="6">Methylates ribosomal protein L11.</text>
</comment>
<keyword evidence="2 6" id="KW-0963">Cytoplasm</keyword>
<keyword evidence="5 6" id="KW-0949">S-adenosyl-L-methionine</keyword>
<evidence type="ECO:0000256" key="5">
    <source>
        <dbReference type="ARBA" id="ARBA00022691"/>
    </source>
</evidence>
<dbReference type="PANTHER" id="PTHR43648:SF1">
    <property type="entry name" value="ELECTRON TRANSFER FLAVOPROTEIN BETA SUBUNIT LYSINE METHYLTRANSFERASE"/>
    <property type="match status" value="1"/>
</dbReference>
<dbReference type="InterPro" id="IPR050078">
    <property type="entry name" value="Ribosomal_L11_MeTrfase_PrmA"/>
</dbReference>
<accession>L0EWE0</accession>
<sequence>MSEIRLYIQDKKKRVEEFFELLSCSFWESHYAISTVEINEKSDISEISLYVNSHEESDIRTRLVSLLQDINFNGLIHKEILPEIDWISKSISELKPIHVGRFIIHGAHDRHNVINAHNFTIEIEANQAFGTGHHETTVGCLEFIDQLTRLRTFKNALDLGTGSGILAIAIAKSAKISVFGVDSDPIAIRIAQENAVLNHVSLKTSFDVSTNFEARTFHRKSKFDLIVANILADPLIKIAPQLVRHLNPKGFVILSGILDSQCWKVIASYRREGMIYRRMILNNGWVTLLFKKKILYKPLFLEKLFFDIDIKDFFMHEICSY</sequence>
<feature type="binding site" evidence="6">
    <location>
        <position position="160"/>
    </location>
    <ligand>
        <name>S-adenosyl-L-methionine</name>
        <dbReference type="ChEBI" id="CHEBI:59789"/>
    </ligand>
</feature>
<evidence type="ECO:0000256" key="1">
    <source>
        <dbReference type="ARBA" id="ARBA00009741"/>
    </source>
</evidence>
<dbReference type="NCBIfam" id="NF001784">
    <property type="entry name" value="PRK00517.2-1"/>
    <property type="match status" value="1"/>
</dbReference>
<dbReference type="Gene3D" id="3.40.50.150">
    <property type="entry name" value="Vaccinia Virus protein VP39"/>
    <property type="match status" value="1"/>
</dbReference>
<keyword evidence="8" id="KW-1185">Reference proteome</keyword>
<comment type="subcellular location">
    <subcellularLocation>
        <location evidence="6">Cytoplasm</location>
    </subcellularLocation>
</comment>
<dbReference type="HOGENOM" id="CLU_049382_3_0_5"/>
<dbReference type="RefSeq" id="WP_015273118.1">
    <property type="nucleotide sequence ID" value="NC_019907.1"/>
</dbReference>
<dbReference type="PANTHER" id="PTHR43648">
    <property type="entry name" value="ELECTRON TRANSFER FLAVOPROTEIN BETA SUBUNIT LYSINE METHYLTRANSFERASE"/>
    <property type="match status" value="1"/>
</dbReference>
<name>L0EWE0_LIBCB</name>
<protein>
    <recommendedName>
        <fullName evidence="6">Ribosomal protein L11 methyltransferase</fullName>
        <shortName evidence="6">L11 Mtase</shortName>
        <ecNumber evidence="6">2.1.1.-</ecNumber>
    </recommendedName>
</protein>
<evidence type="ECO:0000256" key="3">
    <source>
        <dbReference type="ARBA" id="ARBA00022603"/>
    </source>
</evidence>
<dbReference type="InterPro" id="IPR004498">
    <property type="entry name" value="Ribosomal_PrmA_MeTrfase"/>
</dbReference>
<dbReference type="STRING" id="1215343.B488_06990"/>
<dbReference type="Proteomes" id="UP000010799">
    <property type="component" value="Chromosome"/>
</dbReference>
<comment type="catalytic activity">
    <reaction evidence="6">
        <text>L-lysyl-[protein] + 3 S-adenosyl-L-methionine = N(6),N(6),N(6)-trimethyl-L-lysyl-[protein] + 3 S-adenosyl-L-homocysteine + 3 H(+)</text>
        <dbReference type="Rhea" id="RHEA:54192"/>
        <dbReference type="Rhea" id="RHEA-COMP:9752"/>
        <dbReference type="Rhea" id="RHEA-COMP:13826"/>
        <dbReference type="ChEBI" id="CHEBI:15378"/>
        <dbReference type="ChEBI" id="CHEBI:29969"/>
        <dbReference type="ChEBI" id="CHEBI:57856"/>
        <dbReference type="ChEBI" id="CHEBI:59789"/>
        <dbReference type="ChEBI" id="CHEBI:61961"/>
    </reaction>
</comment>
<keyword evidence="7" id="KW-0689">Ribosomal protein</keyword>
<proteinExistence type="inferred from homology"/>
<evidence type="ECO:0000313" key="7">
    <source>
        <dbReference type="EMBL" id="AGA64691.1"/>
    </source>
</evidence>
<dbReference type="SUPFAM" id="SSF53335">
    <property type="entry name" value="S-adenosyl-L-methionine-dependent methyltransferases"/>
    <property type="match status" value="1"/>
</dbReference>
<evidence type="ECO:0000256" key="6">
    <source>
        <dbReference type="HAMAP-Rule" id="MF_00735"/>
    </source>
</evidence>
<dbReference type="eggNOG" id="COG2264">
    <property type="taxonomic scope" value="Bacteria"/>
</dbReference>
<dbReference type="HAMAP" id="MF_00735">
    <property type="entry name" value="Methyltr_PrmA"/>
    <property type="match status" value="1"/>
</dbReference>
<dbReference type="GO" id="GO:0005840">
    <property type="term" value="C:ribosome"/>
    <property type="evidence" value="ECO:0007669"/>
    <property type="project" value="UniProtKB-KW"/>
</dbReference>
<keyword evidence="3 6" id="KW-0489">Methyltransferase</keyword>
<dbReference type="AlphaFoldDB" id="L0EWE0"/>
<dbReference type="InterPro" id="IPR029063">
    <property type="entry name" value="SAM-dependent_MTases_sf"/>
</dbReference>